<proteinExistence type="predicted"/>
<name>A0ABD3ZQA5_BACIU</name>
<evidence type="ECO:0000313" key="3">
    <source>
        <dbReference type="Proteomes" id="UP000031970"/>
    </source>
</evidence>
<dbReference type="AlphaFoldDB" id="A0ABD3ZQA5"/>
<evidence type="ECO:0000313" key="2">
    <source>
        <dbReference type="EMBL" id="KIL30398.1"/>
    </source>
</evidence>
<evidence type="ECO:0000256" key="1">
    <source>
        <dbReference type="SAM" id="Coils"/>
    </source>
</evidence>
<feature type="coiled-coil region" evidence="1">
    <location>
        <begin position="72"/>
        <end position="99"/>
    </location>
</feature>
<comment type="caution">
    <text evidence="2">The sequence shown here is derived from an EMBL/GenBank/DDBJ whole genome shotgun (WGS) entry which is preliminary data.</text>
</comment>
<protein>
    <submittedName>
        <fullName evidence="2">Uncharacterized protein</fullName>
    </submittedName>
</protein>
<reference evidence="2 3" key="1">
    <citation type="submission" date="2014-11" db="EMBL/GenBank/DDBJ databases">
        <title>Draft Genome Sequences of Nine Bacillus subtilis Strains that Form Spores with High Heat-Resistance.</title>
        <authorList>
            <person name="Krawcyk A.O."/>
            <person name="Berendsen E.M."/>
            <person name="de Jong A."/>
            <person name="Holsappel S."/>
            <person name="Eijlander R.T."/>
            <person name="Wells-Bennik M."/>
            <person name="Kuipers O.P."/>
        </authorList>
    </citation>
    <scope>NUCLEOTIDE SEQUENCE [LARGE SCALE GENOMIC DNA]</scope>
    <source>
        <strain evidence="2 3">B4067</strain>
    </source>
</reference>
<dbReference type="RefSeq" id="WP_052470581.1">
    <property type="nucleotide sequence ID" value="NZ_JSXS01000125.1"/>
</dbReference>
<dbReference type="Proteomes" id="UP000031970">
    <property type="component" value="Unassembled WGS sequence"/>
</dbReference>
<dbReference type="InterPro" id="IPR013785">
    <property type="entry name" value="Aldolase_TIM"/>
</dbReference>
<dbReference type="Gene3D" id="3.20.20.70">
    <property type="entry name" value="Aldolase class I"/>
    <property type="match status" value="1"/>
</dbReference>
<gene>
    <name evidence="2" type="ORF">B4067_1332</name>
</gene>
<organism evidence="2 3">
    <name type="scientific">Bacillus subtilis subsp. subtilis</name>
    <dbReference type="NCBI Taxonomy" id="135461"/>
    <lineage>
        <taxon>Bacteria</taxon>
        <taxon>Bacillati</taxon>
        <taxon>Bacillota</taxon>
        <taxon>Bacilli</taxon>
        <taxon>Bacillales</taxon>
        <taxon>Bacillaceae</taxon>
        <taxon>Bacillus</taxon>
    </lineage>
</organism>
<sequence length="152" mass="16534">MADKRVSIKTVQIDHGNDVVESIAVRGEEETADILRAALASVEAPTIEVTKDSKTEITATLNVEVSEAITGLKALQREAKAATKALAELREERRDLNIEGVAEVLGKFLESPKVDTLKLKDALGILTPTERHRLIHEDVRGSRKAENTGGEL</sequence>
<keyword evidence="1" id="KW-0175">Coiled coil</keyword>
<accession>A0ABD3ZQA5</accession>
<dbReference type="EMBL" id="JSXS01000125">
    <property type="protein sequence ID" value="KIL30398.1"/>
    <property type="molecule type" value="Genomic_DNA"/>
</dbReference>